<keyword evidence="2" id="KW-1185">Reference proteome</keyword>
<evidence type="ECO:0000313" key="3">
    <source>
        <dbReference type="RefSeq" id="XP_010773305.1"/>
    </source>
</evidence>
<protein>
    <submittedName>
        <fullName evidence="3">RRP12-like protein</fullName>
    </submittedName>
</protein>
<organism evidence="2 3">
    <name type="scientific">Notothenia coriiceps</name>
    <name type="common">black rockcod</name>
    <dbReference type="NCBI Taxonomy" id="8208"/>
    <lineage>
        <taxon>Eukaryota</taxon>
        <taxon>Metazoa</taxon>
        <taxon>Chordata</taxon>
        <taxon>Craniata</taxon>
        <taxon>Vertebrata</taxon>
        <taxon>Euteleostomi</taxon>
        <taxon>Actinopterygii</taxon>
        <taxon>Neopterygii</taxon>
        <taxon>Teleostei</taxon>
        <taxon>Neoteleostei</taxon>
        <taxon>Acanthomorphata</taxon>
        <taxon>Eupercaria</taxon>
        <taxon>Perciformes</taxon>
        <taxon>Notothenioidei</taxon>
        <taxon>Nototheniidae</taxon>
        <taxon>Notothenia</taxon>
    </lineage>
</organism>
<proteinExistence type="predicted"/>
<dbReference type="PANTHER" id="PTHR48287:SF1">
    <property type="entry name" value="ARM REPEAT SUPERFAMILY PROTEIN"/>
    <property type="match status" value="1"/>
</dbReference>
<reference evidence="3" key="1">
    <citation type="submission" date="2025-08" db="UniProtKB">
        <authorList>
            <consortium name="RefSeq"/>
        </authorList>
    </citation>
    <scope>IDENTIFICATION</scope>
    <source>
        <tissue evidence="3">Muscle</tissue>
    </source>
</reference>
<feature type="region of interest" description="Disordered" evidence="1">
    <location>
        <begin position="1"/>
        <end position="50"/>
    </location>
</feature>
<dbReference type="PANTHER" id="PTHR48287">
    <property type="entry name" value="ARM REPEAT SUPERFAMILY PROTEIN"/>
    <property type="match status" value="1"/>
</dbReference>
<dbReference type="InterPro" id="IPR052087">
    <property type="entry name" value="RRP12"/>
</dbReference>
<dbReference type="KEGG" id="ncc:104948777"/>
<dbReference type="OrthoDB" id="2192888at2759"/>
<dbReference type="GeneID" id="104948777"/>
<dbReference type="RefSeq" id="XP_010773305.1">
    <property type="nucleotide sequence ID" value="XM_010775003.1"/>
</dbReference>
<feature type="region of interest" description="Disordered" evidence="1">
    <location>
        <begin position="76"/>
        <end position="98"/>
    </location>
</feature>
<dbReference type="AlphaFoldDB" id="A0A6I9NFU5"/>
<sequence length="98" mass="10920">MDEDMDIAPQLKYKAGGSGIHRPLRGSEDTGAEYKSKKGKGDVKKTGKHDPYAYIPLKKSQLNRRKRAKLQGQFKGMVRGAQKGAMSGKKMQKNKRKA</sequence>
<feature type="compositionally biased region" description="Basic and acidic residues" evidence="1">
    <location>
        <begin position="25"/>
        <end position="50"/>
    </location>
</feature>
<evidence type="ECO:0000256" key="1">
    <source>
        <dbReference type="SAM" id="MobiDB-lite"/>
    </source>
</evidence>
<name>A0A6I9NFU5_9TELE</name>
<dbReference type="Proteomes" id="UP000504611">
    <property type="component" value="Unplaced"/>
</dbReference>
<accession>A0A6I9NFU5</accession>
<gene>
    <name evidence="3" type="primary">LOC104948777</name>
</gene>
<evidence type="ECO:0000313" key="2">
    <source>
        <dbReference type="Proteomes" id="UP000504611"/>
    </source>
</evidence>